<gene>
    <name evidence="1" type="ORF">LCGC14_1773680</name>
</gene>
<evidence type="ECO:0000313" key="1">
    <source>
        <dbReference type="EMBL" id="KKM03512.1"/>
    </source>
</evidence>
<organism evidence="1">
    <name type="scientific">marine sediment metagenome</name>
    <dbReference type="NCBI Taxonomy" id="412755"/>
    <lineage>
        <taxon>unclassified sequences</taxon>
        <taxon>metagenomes</taxon>
        <taxon>ecological metagenomes</taxon>
    </lineage>
</organism>
<reference evidence="1" key="1">
    <citation type="journal article" date="2015" name="Nature">
        <title>Complex archaea that bridge the gap between prokaryotes and eukaryotes.</title>
        <authorList>
            <person name="Spang A."/>
            <person name="Saw J.H."/>
            <person name="Jorgensen S.L."/>
            <person name="Zaremba-Niedzwiedzka K."/>
            <person name="Martijn J."/>
            <person name="Lind A.E."/>
            <person name="van Eijk R."/>
            <person name="Schleper C."/>
            <person name="Guy L."/>
            <person name="Ettema T.J."/>
        </authorList>
    </citation>
    <scope>NUCLEOTIDE SEQUENCE</scope>
</reference>
<sequence>MLVSELELEVSHCGVPNQRGEVYPGLVVTDWPRHTSPVSSKTQNVVRRYQVSEGNWNIADTDNGAVEIKVNGESIGTAQPTDTLRDVVRKYATERGLRTFSVYVDGQRLDPSPAALGGTLAGRHILEIVAKDVRGN</sequence>
<proteinExistence type="predicted"/>
<protein>
    <submittedName>
        <fullName evidence="1">Uncharacterized protein</fullName>
    </submittedName>
</protein>
<accession>A0A0F9HK03</accession>
<name>A0A0F9HK03_9ZZZZ</name>
<comment type="caution">
    <text evidence="1">The sequence shown here is derived from an EMBL/GenBank/DDBJ whole genome shotgun (WGS) entry which is preliminary data.</text>
</comment>
<dbReference type="AlphaFoldDB" id="A0A0F9HK03"/>
<dbReference type="EMBL" id="LAZR01016664">
    <property type="protein sequence ID" value="KKM03512.1"/>
    <property type="molecule type" value="Genomic_DNA"/>
</dbReference>